<accession>A0ABW2RFZ4</accession>
<dbReference type="Pfam" id="PF13328">
    <property type="entry name" value="HD_4"/>
    <property type="match status" value="1"/>
</dbReference>
<name>A0ABW2RFZ4_9BACL</name>
<dbReference type="PANTHER" id="PTHR46246:SF1">
    <property type="entry name" value="GUANOSINE-3',5'-BIS(DIPHOSPHATE) 3'-PYROPHOSPHOHYDROLASE MESH1"/>
    <property type="match status" value="1"/>
</dbReference>
<dbReference type="PANTHER" id="PTHR46246">
    <property type="entry name" value="GUANOSINE-3',5'-BIS(DIPHOSPHATE) 3'-PYROPHOSPHOHYDROLASE MESH1"/>
    <property type="match status" value="1"/>
</dbReference>
<reference evidence="2" key="1">
    <citation type="journal article" date="2019" name="Int. J. Syst. Evol. Microbiol.">
        <title>The Global Catalogue of Microorganisms (GCM) 10K type strain sequencing project: providing services to taxonomists for standard genome sequencing and annotation.</title>
        <authorList>
            <consortium name="The Broad Institute Genomics Platform"/>
            <consortium name="The Broad Institute Genome Sequencing Center for Infectious Disease"/>
            <person name="Wu L."/>
            <person name="Ma J."/>
        </authorList>
    </citation>
    <scope>NUCLEOTIDE SEQUENCE [LARGE SCALE GENOMIC DNA]</scope>
    <source>
        <strain evidence="2">CGMCC 1.12942</strain>
    </source>
</reference>
<dbReference type="Proteomes" id="UP001596500">
    <property type="component" value="Unassembled WGS sequence"/>
</dbReference>
<sequence length="214" mass="24677">MFFCRLVPYPDPNRSIRKLQHQKIKNSCSKHPLYGIPSNAVFHPTLETVGFQPAKICKLDIKRRRSRIHLLEKALSIATKAHSGQLDKGGKPYILHPLSVMMRVDSLEEKIVALLHDVIEDTEITISDLQQAGFYEKIIDAIQAVTRQNDETYEQFIERIAHNPLAIQVKLADLEENMDLSRISEPTPKHFQRLERYQSAYKRLQSAKTTNKSF</sequence>
<proteinExistence type="predicted"/>
<gene>
    <name evidence="1" type="ORF">ACFQNG_01710</name>
</gene>
<dbReference type="RefSeq" id="WP_379863077.1">
    <property type="nucleotide sequence ID" value="NZ_JBHTBW010000005.1"/>
</dbReference>
<evidence type="ECO:0000313" key="2">
    <source>
        <dbReference type="Proteomes" id="UP001596500"/>
    </source>
</evidence>
<evidence type="ECO:0000313" key="1">
    <source>
        <dbReference type="EMBL" id="MFC7439883.1"/>
    </source>
</evidence>
<dbReference type="SUPFAM" id="SSF109604">
    <property type="entry name" value="HD-domain/PDEase-like"/>
    <property type="match status" value="1"/>
</dbReference>
<comment type="caution">
    <text evidence="1">The sequence shown here is derived from an EMBL/GenBank/DDBJ whole genome shotgun (WGS) entry which is preliminary data.</text>
</comment>
<organism evidence="1 2">
    <name type="scientific">Laceyella putida</name>
    <dbReference type="NCBI Taxonomy" id="110101"/>
    <lineage>
        <taxon>Bacteria</taxon>
        <taxon>Bacillati</taxon>
        <taxon>Bacillota</taxon>
        <taxon>Bacilli</taxon>
        <taxon>Bacillales</taxon>
        <taxon>Thermoactinomycetaceae</taxon>
        <taxon>Laceyella</taxon>
    </lineage>
</organism>
<protein>
    <recommendedName>
        <fullName evidence="3">GTP pyrophosphokinase</fullName>
    </recommendedName>
</protein>
<dbReference type="InterPro" id="IPR052194">
    <property type="entry name" value="MESH1"/>
</dbReference>
<keyword evidence="2" id="KW-1185">Reference proteome</keyword>
<dbReference type="Gene3D" id="1.10.3210.10">
    <property type="entry name" value="Hypothetical protein af1432"/>
    <property type="match status" value="1"/>
</dbReference>
<dbReference type="EMBL" id="JBHTBW010000005">
    <property type="protein sequence ID" value="MFC7439883.1"/>
    <property type="molecule type" value="Genomic_DNA"/>
</dbReference>
<evidence type="ECO:0008006" key="3">
    <source>
        <dbReference type="Google" id="ProtNLM"/>
    </source>
</evidence>